<sequence length="77" mass="8815">MLLIPREAGRPGVVLELKALDARREESVDESVKMALRQLRDRDYAAELRAARAQPIHEFAVIFDGKRVWVRTQDADV</sequence>
<dbReference type="Pfam" id="PF08011">
    <property type="entry name" value="PDDEXK_9"/>
    <property type="match status" value="1"/>
</dbReference>
<dbReference type="EMBL" id="AZHX01002354">
    <property type="protein sequence ID" value="ETW95128.1"/>
    <property type="molecule type" value="Genomic_DNA"/>
</dbReference>
<evidence type="ECO:0000313" key="2">
    <source>
        <dbReference type="Proteomes" id="UP000019140"/>
    </source>
</evidence>
<dbReference type="HOGENOM" id="CLU_200574_0_0_7"/>
<protein>
    <submittedName>
        <fullName evidence="1">Uncharacterized protein</fullName>
    </submittedName>
</protein>
<dbReference type="Proteomes" id="UP000019140">
    <property type="component" value="Unassembled WGS sequence"/>
</dbReference>
<dbReference type="InterPro" id="IPR012547">
    <property type="entry name" value="PDDEXK_9"/>
</dbReference>
<comment type="caution">
    <text evidence="1">The sequence shown here is derived from an EMBL/GenBank/DDBJ whole genome shotgun (WGS) entry which is preliminary data.</text>
</comment>
<organism evidence="1 2">
    <name type="scientific">Candidatus Entotheonella gemina</name>
    <dbReference type="NCBI Taxonomy" id="1429439"/>
    <lineage>
        <taxon>Bacteria</taxon>
        <taxon>Pseudomonadati</taxon>
        <taxon>Nitrospinota/Tectimicrobiota group</taxon>
        <taxon>Candidatus Tectimicrobiota</taxon>
        <taxon>Candidatus Entotheonellia</taxon>
        <taxon>Candidatus Entotheonellales</taxon>
        <taxon>Candidatus Entotheonellaceae</taxon>
        <taxon>Candidatus Entotheonella</taxon>
    </lineage>
</organism>
<evidence type="ECO:0000313" key="1">
    <source>
        <dbReference type="EMBL" id="ETW95128.1"/>
    </source>
</evidence>
<dbReference type="AlphaFoldDB" id="W4LAK5"/>
<proteinExistence type="predicted"/>
<name>W4LAK5_9BACT</name>
<reference evidence="1 2" key="1">
    <citation type="journal article" date="2014" name="Nature">
        <title>An environmental bacterial taxon with a large and distinct metabolic repertoire.</title>
        <authorList>
            <person name="Wilson M.C."/>
            <person name="Mori T."/>
            <person name="Ruckert C."/>
            <person name="Uria A.R."/>
            <person name="Helf M.J."/>
            <person name="Takada K."/>
            <person name="Gernert C."/>
            <person name="Steffens U.A."/>
            <person name="Heycke N."/>
            <person name="Schmitt S."/>
            <person name="Rinke C."/>
            <person name="Helfrich E.J."/>
            <person name="Brachmann A.O."/>
            <person name="Gurgui C."/>
            <person name="Wakimoto T."/>
            <person name="Kracht M."/>
            <person name="Crusemann M."/>
            <person name="Hentschel U."/>
            <person name="Abe I."/>
            <person name="Matsunaga S."/>
            <person name="Kalinowski J."/>
            <person name="Takeyama H."/>
            <person name="Piel J."/>
        </authorList>
    </citation>
    <scope>NUCLEOTIDE SEQUENCE [LARGE SCALE GENOMIC DNA]</scope>
    <source>
        <strain evidence="2">TSY2</strain>
    </source>
</reference>
<keyword evidence="2" id="KW-1185">Reference proteome</keyword>
<gene>
    <name evidence="1" type="ORF">ETSY2_48605</name>
</gene>
<accession>W4LAK5</accession>